<dbReference type="PANTHER" id="PTHR43808:SF8">
    <property type="entry name" value="PEPTIDASE M20 DIMERISATION DOMAIN-CONTAINING PROTEIN"/>
    <property type="match status" value="1"/>
</dbReference>
<reference evidence="7" key="1">
    <citation type="submission" date="2024-05" db="EMBL/GenBank/DDBJ databases">
        <authorList>
            <person name="Cai S.Y."/>
            <person name="Jin L.M."/>
            <person name="Li H.R."/>
        </authorList>
    </citation>
    <scope>NUCLEOTIDE SEQUENCE</scope>
    <source>
        <strain evidence="7">A5-74</strain>
    </source>
</reference>
<evidence type="ECO:0000256" key="5">
    <source>
        <dbReference type="ARBA" id="ARBA00022833"/>
    </source>
</evidence>
<evidence type="ECO:0000256" key="4">
    <source>
        <dbReference type="ARBA" id="ARBA00022801"/>
    </source>
</evidence>
<keyword evidence="3" id="KW-0479">Metal-binding</keyword>
<dbReference type="PANTHER" id="PTHR43808">
    <property type="entry name" value="ACETYLORNITHINE DEACETYLASE"/>
    <property type="match status" value="1"/>
</dbReference>
<comment type="cofactor">
    <cofactor evidence="1">
        <name>Zn(2+)</name>
        <dbReference type="ChEBI" id="CHEBI:29105"/>
    </cofactor>
</comment>
<dbReference type="PIRSF" id="PIRSF036696">
    <property type="entry name" value="ACY-1"/>
    <property type="match status" value="1"/>
</dbReference>
<dbReference type="PROSITE" id="PS00758">
    <property type="entry name" value="ARGE_DAPE_CPG2_1"/>
    <property type="match status" value="1"/>
</dbReference>
<dbReference type="Pfam" id="PF01546">
    <property type="entry name" value="Peptidase_M20"/>
    <property type="match status" value="1"/>
</dbReference>
<organism evidence="7">
    <name type="scientific">Nakamurella sp. A5-74</name>
    <dbReference type="NCBI Taxonomy" id="3158264"/>
    <lineage>
        <taxon>Bacteria</taxon>
        <taxon>Bacillati</taxon>
        <taxon>Actinomycetota</taxon>
        <taxon>Actinomycetes</taxon>
        <taxon>Nakamurellales</taxon>
        <taxon>Nakamurellaceae</taxon>
        <taxon>Nakamurella</taxon>
    </lineage>
</organism>
<protein>
    <submittedName>
        <fullName evidence="7">M20/M25/M40 family metallo-hydrolase</fullName>
    </submittedName>
</protein>
<name>A0AAU8DXV3_9ACTN</name>
<evidence type="ECO:0000256" key="1">
    <source>
        <dbReference type="ARBA" id="ARBA00001947"/>
    </source>
</evidence>
<dbReference type="Pfam" id="PF07687">
    <property type="entry name" value="M20_dimer"/>
    <property type="match status" value="1"/>
</dbReference>
<dbReference type="CDD" id="cd05675">
    <property type="entry name" value="M20_yscS_like"/>
    <property type="match status" value="1"/>
</dbReference>
<evidence type="ECO:0000313" key="7">
    <source>
        <dbReference type="EMBL" id="XCG65698.1"/>
    </source>
</evidence>
<dbReference type="RefSeq" id="WP_353651303.1">
    <property type="nucleotide sequence ID" value="NZ_CP159218.1"/>
</dbReference>
<accession>A0AAU8DXV3</accession>
<proteinExistence type="inferred from homology"/>
<dbReference type="AlphaFoldDB" id="A0AAU8DXV3"/>
<keyword evidence="5" id="KW-0862">Zinc</keyword>
<dbReference type="InterPro" id="IPR050072">
    <property type="entry name" value="Peptidase_M20A"/>
</dbReference>
<evidence type="ECO:0000256" key="2">
    <source>
        <dbReference type="ARBA" id="ARBA00006247"/>
    </source>
</evidence>
<dbReference type="SUPFAM" id="SSF53187">
    <property type="entry name" value="Zn-dependent exopeptidases"/>
    <property type="match status" value="1"/>
</dbReference>
<evidence type="ECO:0000259" key="6">
    <source>
        <dbReference type="Pfam" id="PF07687"/>
    </source>
</evidence>
<dbReference type="FunFam" id="1.10.150.900:FF:000002">
    <property type="entry name" value="M20/M25/M40 family peptidase"/>
    <property type="match status" value="1"/>
</dbReference>
<keyword evidence="4" id="KW-0378">Hydrolase</keyword>
<evidence type="ECO:0000256" key="3">
    <source>
        <dbReference type="ARBA" id="ARBA00022723"/>
    </source>
</evidence>
<dbReference type="Gene3D" id="3.30.70.360">
    <property type="match status" value="1"/>
</dbReference>
<dbReference type="InterPro" id="IPR001261">
    <property type="entry name" value="ArgE/DapE_CS"/>
</dbReference>
<dbReference type="NCBIfam" id="NF005913">
    <property type="entry name" value="PRK07906.1"/>
    <property type="match status" value="1"/>
</dbReference>
<gene>
    <name evidence="7" type="ORF">ABLG96_10695</name>
</gene>
<comment type="similarity">
    <text evidence="2">Belongs to the peptidase M20A family.</text>
</comment>
<dbReference type="Gene3D" id="1.10.150.900">
    <property type="match status" value="1"/>
</dbReference>
<dbReference type="Gene3D" id="3.40.630.10">
    <property type="entry name" value="Zn peptidases"/>
    <property type="match status" value="1"/>
</dbReference>
<dbReference type="InterPro" id="IPR036264">
    <property type="entry name" value="Bact_exopeptidase_dim_dom"/>
</dbReference>
<feature type="domain" description="Peptidase M20 dimerisation" evidence="6">
    <location>
        <begin position="197"/>
        <end position="329"/>
    </location>
</feature>
<dbReference type="InterPro" id="IPR011650">
    <property type="entry name" value="Peptidase_M20_dimer"/>
</dbReference>
<sequence>MTSIPEQEVVEFCSELIRIPSVNTGDPATIGDGEAIAAKYLQGKLEEVGYETDYIEAVAGRGNVVARLAGADPDRGALLIHGHVDVVPANATEWTVDPFSGAVQDGYVWGRGAVDMKDMVAMTLAVARDFKRRNVIPPRDLIFCFVSDEEAGGVFGAEWLVDNKPEWFTGATEAISEVGGFSINIDDTRRAYLVAAAEKGVAWATLTATGRAGHGSMIAEDNAVTSIAEAVATLGRHEFPIVRTATVDAFLSAITELTGLEFPEDDLEGAISKLGPVSRIVNATLRNTANPTMLTAGYKANVIPSSAQATVDCRILPGQVESFTAEVERLVGDGVKVDWFLSPPLEYPFEGPLVDAMKDAVRAEDEHGHPIPYMLSGGTDNKAFSRLGIAGFGFSPLQLPADLDFSSLFHGVDERVPVDALQFGVRVLQRFLTTC</sequence>
<dbReference type="SUPFAM" id="SSF55031">
    <property type="entry name" value="Bacterial exopeptidase dimerisation domain"/>
    <property type="match status" value="1"/>
</dbReference>
<dbReference type="GO" id="GO:0046872">
    <property type="term" value="F:metal ion binding"/>
    <property type="evidence" value="ECO:0007669"/>
    <property type="project" value="UniProtKB-KW"/>
</dbReference>
<dbReference type="InterPro" id="IPR002933">
    <property type="entry name" value="Peptidase_M20"/>
</dbReference>
<dbReference type="GO" id="GO:0016787">
    <property type="term" value="F:hydrolase activity"/>
    <property type="evidence" value="ECO:0007669"/>
    <property type="project" value="UniProtKB-KW"/>
</dbReference>
<dbReference type="EMBL" id="CP159218">
    <property type="protein sequence ID" value="XCG65698.1"/>
    <property type="molecule type" value="Genomic_DNA"/>
</dbReference>